<dbReference type="Proteomes" id="UP001432209">
    <property type="component" value="Chromosome"/>
</dbReference>
<dbReference type="EMBL" id="CP109495">
    <property type="protein sequence ID" value="WUX56663.1"/>
    <property type="molecule type" value="Genomic_DNA"/>
</dbReference>
<evidence type="ECO:0000256" key="3">
    <source>
        <dbReference type="ARBA" id="ARBA00023163"/>
    </source>
</evidence>
<gene>
    <name evidence="5" type="ORF">OG442_36895</name>
</gene>
<dbReference type="PANTHER" id="PTHR30055">
    <property type="entry name" value="HTH-TYPE TRANSCRIPTIONAL REGULATOR RUTR"/>
    <property type="match status" value="1"/>
</dbReference>
<reference evidence="5" key="1">
    <citation type="submission" date="2022-10" db="EMBL/GenBank/DDBJ databases">
        <title>The complete genomes of actinobacterial strains from the NBC collection.</title>
        <authorList>
            <person name="Joergensen T.S."/>
            <person name="Alvarez Arevalo M."/>
            <person name="Sterndorff E.B."/>
            <person name="Faurdal D."/>
            <person name="Vuksanovic O."/>
            <person name="Mourched A.-S."/>
            <person name="Charusanti P."/>
            <person name="Shaw S."/>
            <person name="Blin K."/>
            <person name="Weber T."/>
        </authorList>
    </citation>
    <scope>NUCLEOTIDE SEQUENCE</scope>
    <source>
        <strain evidence="5">NBC_01432</strain>
    </source>
</reference>
<evidence type="ECO:0000256" key="2">
    <source>
        <dbReference type="ARBA" id="ARBA00023125"/>
    </source>
</evidence>
<dbReference type="SUPFAM" id="SSF46689">
    <property type="entry name" value="Homeodomain-like"/>
    <property type="match status" value="1"/>
</dbReference>
<evidence type="ECO:0000313" key="6">
    <source>
        <dbReference type="Proteomes" id="UP001432209"/>
    </source>
</evidence>
<dbReference type="GeneID" id="91340099"/>
<dbReference type="RefSeq" id="WP_329081507.1">
    <property type="nucleotide sequence ID" value="NZ_CP109389.1"/>
</dbReference>
<name>A0ABZ2AGW5_STRNV</name>
<protein>
    <submittedName>
        <fullName evidence="5">TetR/AcrR family transcriptional regulator</fullName>
    </submittedName>
</protein>
<dbReference type="PANTHER" id="PTHR30055:SF234">
    <property type="entry name" value="HTH-TYPE TRANSCRIPTIONAL REGULATOR BETI"/>
    <property type="match status" value="1"/>
</dbReference>
<dbReference type="InterPro" id="IPR009057">
    <property type="entry name" value="Homeodomain-like_sf"/>
</dbReference>
<feature type="domain" description="HTH tetR-type" evidence="4">
    <location>
        <begin position="24"/>
        <end position="71"/>
    </location>
</feature>
<sequence>MSGGHGGHGRTTRADRVTETREAIMSTAERLFAEHGLSAVSNRQICEAAGQGNVAAVSYHFTGRAGLIRAILLKHGEQIDLIRGRHLAEAGDSDDIRDWVSCLVRPVAEHLGSLGIPSWQARFGVQVMNDPLLRAISIDEALVRTSLRRTLEGLRHCVKDMPVGVRAERADMARQLITHTCAEREHALARGAAPPRSSWARTAGALTDAIVGMLTAPVTPRTAL</sequence>
<evidence type="ECO:0000313" key="5">
    <source>
        <dbReference type="EMBL" id="WUX56663.1"/>
    </source>
</evidence>
<keyword evidence="3" id="KW-0804">Transcription</keyword>
<evidence type="ECO:0000259" key="4">
    <source>
        <dbReference type="Pfam" id="PF00440"/>
    </source>
</evidence>
<dbReference type="Gene3D" id="1.10.357.10">
    <property type="entry name" value="Tetracycline Repressor, domain 2"/>
    <property type="match status" value="1"/>
</dbReference>
<proteinExistence type="predicted"/>
<dbReference type="Pfam" id="PF00440">
    <property type="entry name" value="TetR_N"/>
    <property type="match status" value="1"/>
</dbReference>
<keyword evidence="1" id="KW-0805">Transcription regulation</keyword>
<organism evidence="5 6">
    <name type="scientific">Streptomyces niveus</name>
    <name type="common">Streptomyces spheroides</name>
    <dbReference type="NCBI Taxonomy" id="193462"/>
    <lineage>
        <taxon>Bacteria</taxon>
        <taxon>Bacillati</taxon>
        <taxon>Actinomycetota</taxon>
        <taxon>Actinomycetes</taxon>
        <taxon>Kitasatosporales</taxon>
        <taxon>Streptomycetaceae</taxon>
        <taxon>Streptomyces</taxon>
    </lineage>
</organism>
<keyword evidence="2" id="KW-0238">DNA-binding</keyword>
<accession>A0ABZ2AGW5</accession>
<evidence type="ECO:0000256" key="1">
    <source>
        <dbReference type="ARBA" id="ARBA00023015"/>
    </source>
</evidence>
<dbReference type="InterPro" id="IPR001647">
    <property type="entry name" value="HTH_TetR"/>
</dbReference>
<dbReference type="InterPro" id="IPR050109">
    <property type="entry name" value="HTH-type_TetR-like_transc_reg"/>
</dbReference>
<keyword evidence="6" id="KW-1185">Reference proteome</keyword>